<dbReference type="Proteomes" id="UP001229716">
    <property type="component" value="Unassembled WGS sequence"/>
</dbReference>
<accession>A0ABT7KXL1</accession>
<proteinExistence type="predicted"/>
<gene>
    <name evidence="1" type="ORF">P6F46_21980</name>
</gene>
<dbReference type="Gene3D" id="3.60.21.10">
    <property type="match status" value="1"/>
</dbReference>
<dbReference type="SUPFAM" id="SSF56300">
    <property type="entry name" value="Metallo-dependent phosphatases"/>
    <property type="match status" value="1"/>
</dbReference>
<organism evidence="1 2">
    <name type="scientific">Bacillus shihchuchen</name>
    <dbReference type="NCBI Taxonomy" id="3036942"/>
    <lineage>
        <taxon>Bacteria</taxon>
        <taxon>Bacillati</taxon>
        <taxon>Bacillota</taxon>
        <taxon>Bacilli</taxon>
        <taxon>Bacillales</taxon>
        <taxon>Bacillaceae</taxon>
        <taxon>Bacillus</taxon>
        <taxon>Bacillus cereus group</taxon>
    </lineage>
</organism>
<protein>
    <submittedName>
        <fullName evidence="1">Uncharacterized protein</fullName>
    </submittedName>
</protein>
<sequence length="82" mass="9309">MLWASSSCSCFSNNGQNFLNSGSLGCNHEPFAQYGIVNFDAGRCSVELKKVPYDNENFINQYLKLQIPDYKTILKIFYGKNI</sequence>
<reference evidence="1 2" key="1">
    <citation type="journal article" date="2023" name="Int. J. Mol. Sci.">
        <title>Pathogenicity and Genomic Characterization of a Novel Genospecies, Bacillus shihchuchen, of the Bacillus cereus Group Isolated from Chinese Softshell Turtle (Pelodiscus sinensis).</title>
        <authorList>
            <person name="Cheng L.W."/>
            <person name="Byadgi O.V."/>
            <person name="Tsai C.E."/>
            <person name="Wang P.C."/>
            <person name="Chen S.C."/>
        </authorList>
    </citation>
    <scope>NUCLEOTIDE SEQUENCE [LARGE SCALE GENOMIC DNA]</scope>
    <source>
        <strain evidence="1 2">QF108-045</strain>
    </source>
</reference>
<keyword evidence="2" id="KW-1185">Reference proteome</keyword>
<comment type="caution">
    <text evidence="1">The sequence shown here is derived from an EMBL/GenBank/DDBJ whole genome shotgun (WGS) entry which is preliminary data.</text>
</comment>
<evidence type="ECO:0000313" key="1">
    <source>
        <dbReference type="EMBL" id="MDL2418845.1"/>
    </source>
</evidence>
<name>A0ABT7KXL1_9BACI</name>
<evidence type="ECO:0000313" key="2">
    <source>
        <dbReference type="Proteomes" id="UP001229716"/>
    </source>
</evidence>
<dbReference type="InterPro" id="IPR029052">
    <property type="entry name" value="Metallo-depent_PP-like"/>
</dbReference>
<dbReference type="EMBL" id="JASWHZ010000001">
    <property type="protein sequence ID" value="MDL2418845.1"/>
    <property type="molecule type" value="Genomic_DNA"/>
</dbReference>